<comment type="caution">
    <text evidence="1">The sequence shown here is derived from an EMBL/GenBank/DDBJ whole genome shotgun (WGS) entry which is preliminary data.</text>
</comment>
<evidence type="ECO:0000313" key="2">
    <source>
        <dbReference type="Proteomes" id="UP001207440"/>
    </source>
</evidence>
<dbReference type="RefSeq" id="WP_064970345.1">
    <property type="nucleotide sequence ID" value="NZ_CP011859.1"/>
</dbReference>
<dbReference type="InterPro" id="IPR011990">
    <property type="entry name" value="TPR-like_helical_dom_sf"/>
</dbReference>
<keyword evidence="1" id="KW-0449">Lipoprotein</keyword>
<evidence type="ECO:0000313" key="1">
    <source>
        <dbReference type="EMBL" id="MCW0523812.1"/>
    </source>
</evidence>
<dbReference type="Gene3D" id="1.25.40.390">
    <property type="match status" value="1"/>
</dbReference>
<dbReference type="InterPro" id="IPR041662">
    <property type="entry name" value="SusD-like_2"/>
</dbReference>
<protein>
    <submittedName>
        <fullName evidence="1">SusD/RagB family nutrient-binding outer membrane lipoprotein</fullName>
    </submittedName>
</protein>
<organism evidence="1 2">
    <name type="scientific">Riemerella anatipestifer</name>
    <name type="common">Moraxella anatipestifer</name>
    <dbReference type="NCBI Taxonomy" id="34085"/>
    <lineage>
        <taxon>Bacteria</taxon>
        <taxon>Pseudomonadati</taxon>
        <taxon>Bacteroidota</taxon>
        <taxon>Flavobacteriia</taxon>
        <taxon>Flavobacteriales</taxon>
        <taxon>Weeksellaceae</taxon>
        <taxon>Riemerella</taxon>
    </lineage>
</organism>
<dbReference type="EMBL" id="JAOZYT010000028">
    <property type="protein sequence ID" value="MCW0523812.1"/>
    <property type="molecule type" value="Genomic_DNA"/>
</dbReference>
<dbReference type="SUPFAM" id="SSF48452">
    <property type="entry name" value="TPR-like"/>
    <property type="match status" value="1"/>
</dbReference>
<accession>A0AAP3EU05</accession>
<dbReference type="Pfam" id="PF12771">
    <property type="entry name" value="SusD-like_2"/>
    <property type="match status" value="1"/>
</dbReference>
<sequence length="530" mass="59260">MKKIILAIITLSVIPITNSCRQDFEAINTSPNSPQSSLSYALFNSANKELMDGMRGGFPSGRVALPWVQYSAQRNYTEEDKFQYRLTSGDAFWNTFYLTAQDYKNIITLNEDPKTKDEMSQYGSNKNQIAAARIMLSYVFSNLVDRFGDVPYYSYGNKDTDFQALDINNVTPKFASQEKIYADILKELKEASEMIDLNNPVFNQGDVLFGSPEKMKKFANSLRLRIANRVKGVVSGADGHIRDAIASGVMESNDDSVGLKYENNKTNPSPMYSAFFVDNRADFGVSNTFVELLKGERGNFGLDPRLQKYAAPNNVRIEAVGANSYAESDDLSLYKGMPYGLPANGWTASQRSSSSFFSSNVLKADYTEMLMEYSEVCFILSEVNGWDNDWYKKGVKASMDKWGVTSAKSTAFVASLPVANKANVLNQKYIALYMQPQEAWSEYRRTGYPDTLLKVGESHALNAPYKTKVNGVETTYTSYTFNSLVPGLTDLPARLYYPAQPQTLNTENYKAASTAIGGDKMDTKLIWDKN</sequence>
<dbReference type="Proteomes" id="UP001207440">
    <property type="component" value="Unassembled WGS sequence"/>
</dbReference>
<gene>
    <name evidence="1" type="ORF">OKE68_05720</name>
</gene>
<reference evidence="1" key="1">
    <citation type="submission" date="2022-10" db="EMBL/GenBank/DDBJ databases">
        <title>Sifting through the core-genome to identify putative cross-protective antigens against Riemerella anatipestifer.</title>
        <authorList>
            <person name="Zheng X."/>
            <person name="Zhang W."/>
        </authorList>
    </citation>
    <scope>NUCLEOTIDE SEQUENCE</scope>
    <source>
        <strain evidence="1">ZWRA178</strain>
    </source>
</reference>
<dbReference type="AlphaFoldDB" id="A0AAP3EU05"/>
<name>A0AAP3EU05_RIEAN</name>
<proteinExistence type="predicted"/>